<dbReference type="Proteomes" id="UP001597375">
    <property type="component" value="Unassembled WGS sequence"/>
</dbReference>
<dbReference type="EMBL" id="JBHUIT010000005">
    <property type="protein sequence ID" value="MFD2256244.1"/>
    <property type="molecule type" value="Genomic_DNA"/>
</dbReference>
<feature type="transmembrane region" description="Helical" evidence="1">
    <location>
        <begin position="47"/>
        <end position="66"/>
    </location>
</feature>
<proteinExistence type="predicted"/>
<feature type="transmembrane region" description="Helical" evidence="1">
    <location>
        <begin position="114"/>
        <end position="131"/>
    </location>
</feature>
<evidence type="ECO:0000313" key="2">
    <source>
        <dbReference type="EMBL" id="MFD2256244.1"/>
    </source>
</evidence>
<feature type="transmembrane region" description="Helical" evidence="1">
    <location>
        <begin position="216"/>
        <end position="236"/>
    </location>
</feature>
<feature type="transmembrane region" description="Helical" evidence="1">
    <location>
        <begin position="87"/>
        <end position="108"/>
    </location>
</feature>
<keyword evidence="3" id="KW-1185">Reference proteome</keyword>
<feature type="transmembrane region" description="Helical" evidence="1">
    <location>
        <begin position="12"/>
        <end position="35"/>
    </location>
</feature>
<organism evidence="2 3">
    <name type="scientific">Luteolibacter algae</name>
    <dbReference type="NCBI Taxonomy" id="454151"/>
    <lineage>
        <taxon>Bacteria</taxon>
        <taxon>Pseudomonadati</taxon>
        <taxon>Verrucomicrobiota</taxon>
        <taxon>Verrucomicrobiia</taxon>
        <taxon>Verrucomicrobiales</taxon>
        <taxon>Verrucomicrobiaceae</taxon>
        <taxon>Luteolibacter</taxon>
    </lineage>
</organism>
<feature type="transmembrane region" description="Helical" evidence="1">
    <location>
        <begin position="143"/>
        <end position="165"/>
    </location>
</feature>
<keyword evidence="1" id="KW-0812">Transmembrane</keyword>
<accession>A0ABW5D8C7</accession>
<gene>
    <name evidence="2" type="ORF">ACFSSA_06135</name>
</gene>
<name>A0ABW5D8C7_9BACT</name>
<dbReference type="RefSeq" id="WP_386819311.1">
    <property type="nucleotide sequence ID" value="NZ_JBHUIT010000005.1"/>
</dbReference>
<evidence type="ECO:0008006" key="4">
    <source>
        <dbReference type="Google" id="ProtNLM"/>
    </source>
</evidence>
<reference evidence="3" key="1">
    <citation type="journal article" date="2019" name="Int. J. Syst. Evol. Microbiol.">
        <title>The Global Catalogue of Microorganisms (GCM) 10K type strain sequencing project: providing services to taxonomists for standard genome sequencing and annotation.</title>
        <authorList>
            <consortium name="The Broad Institute Genomics Platform"/>
            <consortium name="The Broad Institute Genome Sequencing Center for Infectious Disease"/>
            <person name="Wu L."/>
            <person name="Ma J."/>
        </authorList>
    </citation>
    <scope>NUCLEOTIDE SEQUENCE [LARGE SCALE GENOMIC DNA]</scope>
    <source>
        <strain evidence="3">CGMCC 4.7106</strain>
    </source>
</reference>
<keyword evidence="1" id="KW-1133">Transmembrane helix</keyword>
<keyword evidence="1" id="KW-0472">Membrane</keyword>
<feature type="transmembrane region" description="Helical" evidence="1">
    <location>
        <begin position="177"/>
        <end position="196"/>
    </location>
</feature>
<feature type="transmembrane region" description="Helical" evidence="1">
    <location>
        <begin position="266"/>
        <end position="286"/>
    </location>
</feature>
<evidence type="ECO:0000256" key="1">
    <source>
        <dbReference type="SAM" id="Phobius"/>
    </source>
</evidence>
<sequence length="288" mass="32149">MTRAPHPRHSLIPLWLWPNLLGLDSPLVAVAWQWLFAKSFGITLPDVFHLILGLSAWCIYLADRLYDSWRTHDVSHATDRLRFTKQFFIPLTAVMIIAGCINAWLILVYVPRDFILTGLTTAFLVGVYYTIRLGRNLGFASIVPREIICGMLFALGCVIAPFYFATSTMNDLPHFDLAAVFFGVLCSMSCILISLWERDADIATNDRSIATSASRIVPHIAASITFLSAACAVLAIFTSWEIFLSLALSAFALRMLLHMEKQLSLVSLRVLADGVLLTPALFLHHFGF</sequence>
<protein>
    <recommendedName>
        <fullName evidence="4">Prenyltransferase</fullName>
    </recommendedName>
</protein>
<evidence type="ECO:0000313" key="3">
    <source>
        <dbReference type="Proteomes" id="UP001597375"/>
    </source>
</evidence>
<comment type="caution">
    <text evidence="2">The sequence shown here is derived from an EMBL/GenBank/DDBJ whole genome shotgun (WGS) entry which is preliminary data.</text>
</comment>